<name>A0A9N9J0L0_9GLOM</name>
<evidence type="ECO:0000259" key="2">
    <source>
        <dbReference type="Pfam" id="PF09607"/>
    </source>
</evidence>
<proteinExistence type="predicted"/>
<feature type="domain" description="Brinker DNA-binding" evidence="2">
    <location>
        <begin position="11"/>
        <end position="53"/>
    </location>
</feature>
<protein>
    <submittedName>
        <fullName evidence="3">875_t:CDS:1</fullName>
    </submittedName>
</protein>
<dbReference type="Pfam" id="PF09607">
    <property type="entry name" value="BrkDBD"/>
    <property type="match status" value="1"/>
</dbReference>
<evidence type="ECO:0000313" key="4">
    <source>
        <dbReference type="Proteomes" id="UP000789759"/>
    </source>
</evidence>
<dbReference type="EMBL" id="CAJVQA010018973">
    <property type="protein sequence ID" value="CAG8756832.1"/>
    <property type="molecule type" value="Genomic_DNA"/>
</dbReference>
<keyword evidence="4" id="KW-1185">Reference proteome</keyword>
<organism evidence="3 4">
    <name type="scientific">Cetraspora pellucida</name>
    <dbReference type="NCBI Taxonomy" id="1433469"/>
    <lineage>
        <taxon>Eukaryota</taxon>
        <taxon>Fungi</taxon>
        <taxon>Fungi incertae sedis</taxon>
        <taxon>Mucoromycota</taxon>
        <taxon>Glomeromycotina</taxon>
        <taxon>Glomeromycetes</taxon>
        <taxon>Diversisporales</taxon>
        <taxon>Gigasporaceae</taxon>
        <taxon>Cetraspora</taxon>
    </lineage>
</organism>
<comment type="caution">
    <text evidence="3">The sequence shown here is derived from an EMBL/GenBank/DDBJ whole genome shotgun (WGS) entry which is preliminary data.</text>
</comment>
<gene>
    <name evidence="3" type="ORF">CPELLU_LOCUS15054</name>
</gene>
<feature type="compositionally biased region" description="Low complexity" evidence="1">
    <location>
        <begin position="137"/>
        <end position="153"/>
    </location>
</feature>
<reference evidence="3" key="1">
    <citation type="submission" date="2021-06" db="EMBL/GenBank/DDBJ databases">
        <authorList>
            <person name="Kallberg Y."/>
            <person name="Tangrot J."/>
            <person name="Rosling A."/>
        </authorList>
    </citation>
    <scope>NUCLEOTIDE SEQUENCE</scope>
    <source>
        <strain evidence="3">FL966</strain>
    </source>
</reference>
<dbReference type="Gene3D" id="1.10.10.60">
    <property type="entry name" value="Homeodomain-like"/>
    <property type="match status" value="1"/>
</dbReference>
<accession>A0A9N9J0L0</accession>
<dbReference type="Proteomes" id="UP000789759">
    <property type="component" value="Unassembled WGS sequence"/>
</dbReference>
<sequence>MFVVLHTLPTKLAIVTYIEKNPIVSKKSAASQFNITTKQIHEWIRLKSKLKNALPYIKQLNIGTRSKYLLLEVDLTNWIKGLCSQHKIVSQQMMGEEIKKLTSKGKKPEARSKENNFIYTYVNNLNNNKSIVDLTYNDNDVNNDGDNGNSNDSDNGESSDDNDGGSENLYENEDRYKSSWNKDEENDRNEDENEDGNKNNTDNPSYSDKLNEEDTYYENKAVEYTNL</sequence>
<dbReference type="AlphaFoldDB" id="A0A9N9J0L0"/>
<dbReference type="InterPro" id="IPR018586">
    <property type="entry name" value="Brinker_DNA-bd"/>
</dbReference>
<evidence type="ECO:0000313" key="3">
    <source>
        <dbReference type="EMBL" id="CAG8756832.1"/>
    </source>
</evidence>
<evidence type="ECO:0000256" key="1">
    <source>
        <dbReference type="SAM" id="MobiDB-lite"/>
    </source>
</evidence>
<feature type="compositionally biased region" description="Acidic residues" evidence="1">
    <location>
        <begin position="154"/>
        <end position="164"/>
    </location>
</feature>
<feature type="region of interest" description="Disordered" evidence="1">
    <location>
        <begin position="136"/>
        <end position="227"/>
    </location>
</feature>
<feature type="compositionally biased region" description="Basic and acidic residues" evidence="1">
    <location>
        <begin position="172"/>
        <end position="185"/>
    </location>
</feature>